<name>F8NGD6_SERL9</name>
<sequence length="76" mass="8153">MKYCCSPCQNQGAATATLVLEQGGLPGLASAVFCSEASKASSGLKLTGRYALRRFSRPTEFVRTIQESRGNQCLHV</sequence>
<evidence type="ECO:0000313" key="1">
    <source>
        <dbReference type="EMBL" id="EGO29071.1"/>
    </source>
</evidence>
<organism>
    <name type="scientific">Serpula lacrymans var. lacrymans (strain S7.9)</name>
    <name type="common">Dry rot fungus</name>
    <dbReference type="NCBI Taxonomy" id="578457"/>
    <lineage>
        <taxon>Eukaryota</taxon>
        <taxon>Fungi</taxon>
        <taxon>Dikarya</taxon>
        <taxon>Basidiomycota</taxon>
        <taxon>Agaricomycotina</taxon>
        <taxon>Agaricomycetes</taxon>
        <taxon>Agaricomycetidae</taxon>
        <taxon>Boletales</taxon>
        <taxon>Coniophorineae</taxon>
        <taxon>Serpulaceae</taxon>
        <taxon>Serpula</taxon>
    </lineage>
</organism>
<proteinExistence type="predicted"/>
<protein>
    <submittedName>
        <fullName evidence="1">Uncharacterized protein</fullName>
    </submittedName>
</protein>
<dbReference type="AlphaFoldDB" id="F8NGD6"/>
<dbReference type="HOGENOM" id="CLU_2661400_0_0_1"/>
<dbReference type="GeneID" id="18810713"/>
<feature type="non-terminal residue" evidence="1">
    <location>
        <position position="76"/>
    </location>
</feature>
<dbReference type="Proteomes" id="UP000008064">
    <property type="component" value="Unassembled WGS sequence"/>
</dbReference>
<dbReference type="RefSeq" id="XP_007313313.1">
    <property type="nucleotide sequence ID" value="XM_007313251.1"/>
</dbReference>
<gene>
    <name evidence="1" type="ORF">SERLADRAFT_377421</name>
</gene>
<accession>F8NGD6</accession>
<reference evidence="1" key="1">
    <citation type="submission" date="2011-04" db="EMBL/GenBank/DDBJ databases">
        <title>Evolution of plant cell wall degrading machinery underlies the functional diversity of forest fungi.</title>
        <authorList>
            <consortium name="US DOE Joint Genome Institute (JGI-PGF)"/>
            <person name="Eastwood D.C."/>
            <person name="Floudas D."/>
            <person name="Binder M."/>
            <person name="Majcherczyk A."/>
            <person name="Schneider P."/>
            <person name="Aerts A."/>
            <person name="Asiegbu F.O."/>
            <person name="Baker S.E."/>
            <person name="Barry K."/>
            <person name="Bendiksby M."/>
            <person name="Blumentritt M."/>
            <person name="Coutinho P.M."/>
            <person name="Cullen D."/>
            <person name="Cullen D."/>
            <person name="Gathman A."/>
            <person name="Goodell B."/>
            <person name="Henrissat B."/>
            <person name="Ihrmark K."/>
            <person name="Kauserud H."/>
            <person name="Kohler A."/>
            <person name="LaButti K."/>
            <person name="Lapidus A."/>
            <person name="Lavin J.L."/>
            <person name="Lee Y.-H."/>
            <person name="Lindquist E."/>
            <person name="Lilly W."/>
            <person name="Lucas S."/>
            <person name="Morin E."/>
            <person name="Murat C."/>
            <person name="Oguiza J.A."/>
            <person name="Park J."/>
            <person name="Pisabarro A.G."/>
            <person name="Riley R."/>
            <person name="Rosling A."/>
            <person name="Salamov A."/>
            <person name="Schmidt O."/>
            <person name="Schmutz J."/>
            <person name="Skrede I."/>
            <person name="Stenlid J."/>
            <person name="Wiebenga A."/>
            <person name="Xie X."/>
            <person name="Kues U."/>
            <person name="Hibbett D.S."/>
            <person name="Hoffmeister D."/>
            <person name="Hogberg N."/>
            <person name="Martin F."/>
            <person name="Grigoriev I.V."/>
            <person name="Watkinson S.C."/>
        </authorList>
    </citation>
    <scope>NUCLEOTIDE SEQUENCE</scope>
    <source>
        <strain evidence="1">S7.9</strain>
    </source>
</reference>
<dbReference type="KEGG" id="sla:SERLADRAFT_377421"/>
<dbReference type="EMBL" id="GL945429">
    <property type="protein sequence ID" value="EGO29071.1"/>
    <property type="molecule type" value="Genomic_DNA"/>
</dbReference>